<evidence type="ECO:0000256" key="8">
    <source>
        <dbReference type="SAM" id="MobiDB-lite"/>
    </source>
</evidence>
<keyword evidence="4 9" id="KW-0812">Transmembrane</keyword>
<feature type="transmembrane region" description="Helical" evidence="9">
    <location>
        <begin position="303"/>
        <end position="324"/>
    </location>
</feature>
<feature type="transmembrane region" description="Helical" evidence="9">
    <location>
        <begin position="359"/>
        <end position="384"/>
    </location>
</feature>
<dbReference type="Gene3D" id="1.20.1740.10">
    <property type="entry name" value="Amino acid/polyamine transporter I"/>
    <property type="match status" value="1"/>
</dbReference>
<dbReference type="GO" id="GO:0015171">
    <property type="term" value="F:amino acid transmembrane transporter activity"/>
    <property type="evidence" value="ECO:0007669"/>
    <property type="project" value="UniProtKB-ARBA"/>
</dbReference>
<evidence type="ECO:0000256" key="6">
    <source>
        <dbReference type="ARBA" id="ARBA00022989"/>
    </source>
</evidence>
<dbReference type="PANTHER" id="PTHR43341">
    <property type="entry name" value="AMINO ACID PERMEASE"/>
    <property type="match status" value="1"/>
</dbReference>
<dbReference type="FunFam" id="1.20.1740.10:FF:000006">
    <property type="entry name" value="General amino acid permease"/>
    <property type="match status" value="1"/>
</dbReference>
<accession>A0A0V1Q0L1</accession>
<feature type="transmembrane region" description="Helical" evidence="9">
    <location>
        <begin position="443"/>
        <end position="460"/>
    </location>
</feature>
<dbReference type="InterPro" id="IPR004840">
    <property type="entry name" value="Amino_acid_permease_CS"/>
</dbReference>
<dbReference type="InterPro" id="IPR050524">
    <property type="entry name" value="APC_YAT"/>
</dbReference>
<keyword evidence="7 9" id="KW-0472">Membrane</keyword>
<dbReference type="InterPro" id="IPR004841">
    <property type="entry name" value="AA-permease/SLC12A_dom"/>
</dbReference>
<feature type="domain" description="Amino acid permease/ SLC12A" evidence="10">
    <location>
        <begin position="70"/>
        <end position="535"/>
    </location>
</feature>
<dbReference type="GeneID" id="26839213"/>
<proteinExistence type="inferred from homology"/>
<evidence type="ECO:0000256" key="1">
    <source>
        <dbReference type="ARBA" id="ARBA00004141"/>
    </source>
</evidence>
<evidence type="ECO:0000256" key="4">
    <source>
        <dbReference type="ARBA" id="ARBA00022692"/>
    </source>
</evidence>
<feature type="region of interest" description="Disordered" evidence="8">
    <location>
        <begin position="1"/>
        <end position="47"/>
    </location>
</feature>
<evidence type="ECO:0000259" key="10">
    <source>
        <dbReference type="Pfam" id="PF00324"/>
    </source>
</evidence>
<comment type="similarity">
    <text evidence="2">Belongs to the amino acid-polyamine-organocation (APC) superfamily. YAT (TC 2.A.3.10) family.</text>
</comment>
<feature type="transmembrane region" description="Helical" evidence="9">
    <location>
        <begin position="142"/>
        <end position="161"/>
    </location>
</feature>
<protein>
    <recommendedName>
        <fullName evidence="10">Amino acid permease/ SLC12A domain-containing protein</fullName>
    </recommendedName>
</protein>
<feature type="transmembrane region" description="Helical" evidence="9">
    <location>
        <begin position="181"/>
        <end position="202"/>
    </location>
</feature>
<evidence type="ECO:0000256" key="5">
    <source>
        <dbReference type="ARBA" id="ARBA00022970"/>
    </source>
</evidence>
<evidence type="ECO:0000256" key="2">
    <source>
        <dbReference type="ARBA" id="ARBA00006983"/>
    </source>
</evidence>
<feature type="transmembrane region" description="Helical" evidence="9">
    <location>
        <begin position="404"/>
        <end position="423"/>
    </location>
</feature>
<keyword evidence="6 9" id="KW-1133">Transmembrane helix</keyword>
<dbReference type="PROSITE" id="PS00218">
    <property type="entry name" value="AMINO_ACID_PERMEASE_1"/>
    <property type="match status" value="1"/>
</dbReference>
<feature type="transmembrane region" description="Helical" evidence="9">
    <location>
        <begin position="73"/>
        <end position="93"/>
    </location>
</feature>
<comment type="subcellular location">
    <subcellularLocation>
        <location evidence="1">Membrane</location>
        <topology evidence="1">Multi-pass membrane protein</topology>
    </subcellularLocation>
</comment>
<dbReference type="EMBL" id="LMYN01000036">
    <property type="protein sequence ID" value="KSA02062.1"/>
    <property type="molecule type" value="Genomic_DNA"/>
</dbReference>
<dbReference type="RefSeq" id="XP_015468164.1">
    <property type="nucleotide sequence ID" value="XM_015611034.1"/>
</dbReference>
<keyword evidence="5" id="KW-0029">Amino-acid transport</keyword>
<dbReference type="PIRSF" id="PIRSF006060">
    <property type="entry name" value="AA_transporter"/>
    <property type="match status" value="1"/>
</dbReference>
<dbReference type="PANTHER" id="PTHR43341:SF15">
    <property type="entry name" value="GENERAL AMINO ACID PERMEASE AGP2"/>
    <property type="match status" value="1"/>
</dbReference>
<feature type="transmembrane region" description="Helical" evidence="9">
    <location>
        <begin position="105"/>
        <end position="130"/>
    </location>
</feature>
<keyword evidence="3" id="KW-0813">Transport</keyword>
<dbReference type="Pfam" id="PF00324">
    <property type="entry name" value="AA_permease"/>
    <property type="match status" value="1"/>
</dbReference>
<feature type="transmembrane region" description="Helical" evidence="9">
    <location>
        <begin position="511"/>
        <end position="530"/>
    </location>
</feature>
<evidence type="ECO:0000256" key="7">
    <source>
        <dbReference type="ARBA" id="ARBA00023136"/>
    </source>
</evidence>
<dbReference type="Proteomes" id="UP000054251">
    <property type="component" value="Unassembled WGS sequence"/>
</dbReference>
<reference evidence="11 12" key="1">
    <citation type="submission" date="2015-11" db="EMBL/GenBank/DDBJ databases">
        <title>The genome of Debaryomyces fabryi.</title>
        <authorList>
            <person name="Tafer H."/>
            <person name="Lopandic K."/>
        </authorList>
    </citation>
    <scope>NUCLEOTIDE SEQUENCE [LARGE SCALE GENOMIC DNA]</scope>
    <source>
        <strain evidence="11 12">CBS 789</strain>
    </source>
</reference>
<evidence type="ECO:0000313" key="11">
    <source>
        <dbReference type="EMBL" id="KSA02062.1"/>
    </source>
</evidence>
<feature type="transmembrane region" description="Helical" evidence="9">
    <location>
        <begin position="481"/>
        <end position="505"/>
    </location>
</feature>
<sequence length="583" mass="65015">MWLRSEKEDSNMMETSKGGKIDTFGGEGGSANSVISKSLSTGGADGEEKKFDEKKVYPKGHIQRKLESRHVQLIAIGGSIGTGLFVTIGTTGLVNAGPLGLLLAYSFWTFIILLLTTSIGEMVSFLPVAAPFITMAGRCVDEAFECAVGWNFFLMQALYIPFEITAVNGMIHFWRSDYSPAITLCIQIFIYACINVFAVRLYGEAEFWLSISKLILCIGLLFFTLITMCGGNPQHDAFGFRNWNVEGGPMGEVITTGPLGKFQGFLAGLISACFTVVGPEYMSMVSAEAKNPRKTMPTAFKTVLYRLALFYIGGALSVTILISYKDPKYIELTADSSNAASSPYVVAMQNLHIDVLPHIVNAVVLTSAFSAGNSYTYCSSRALYALAQRKFAPKLFTYCTKNGVPIYCVLVAICFSMLSLMQLSLGSAKALNYMVSLCTGSQLLNYGFMTITYMCFYRAVKVQGLDRRTFPYRAWFQPYSICIAAFFIWCMIGILGYTVFIPGHWEVDSFLFNYVMIFVSAAIYIFWKVLKRTPFVKPEEADIFTGIEEIEEHEYEYYAKLEGEDEDGKHKESKFKNMLHWIF</sequence>
<feature type="compositionally biased region" description="Basic and acidic residues" evidence="8">
    <location>
        <begin position="1"/>
        <end position="10"/>
    </location>
</feature>
<feature type="transmembrane region" description="Helical" evidence="9">
    <location>
        <begin position="262"/>
        <end position="282"/>
    </location>
</feature>
<evidence type="ECO:0000313" key="12">
    <source>
        <dbReference type="Proteomes" id="UP000054251"/>
    </source>
</evidence>
<dbReference type="OrthoDB" id="10062876at2759"/>
<evidence type="ECO:0000256" key="9">
    <source>
        <dbReference type="SAM" id="Phobius"/>
    </source>
</evidence>
<dbReference type="AlphaFoldDB" id="A0A0V1Q0L1"/>
<feature type="transmembrane region" description="Helical" evidence="9">
    <location>
        <begin position="214"/>
        <end position="233"/>
    </location>
</feature>
<dbReference type="GO" id="GO:0016020">
    <property type="term" value="C:membrane"/>
    <property type="evidence" value="ECO:0007669"/>
    <property type="project" value="UniProtKB-SubCell"/>
</dbReference>
<organism evidence="11 12">
    <name type="scientific">Debaryomyces fabryi</name>
    <dbReference type="NCBI Taxonomy" id="58627"/>
    <lineage>
        <taxon>Eukaryota</taxon>
        <taxon>Fungi</taxon>
        <taxon>Dikarya</taxon>
        <taxon>Ascomycota</taxon>
        <taxon>Saccharomycotina</taxon>
        <taxon>Pichiomycetes</taxon>
        <taxon>Debaryomycetaceae</taxon>
        <taxon>Debaryomyces</taxon>
    </lineage>
</organism>
<name>A0A0V1Q0L1_9ASCO</name>
<comment type="caution">
    <text evidence="11">The sequence shown here is derived from an EMBL/GenBank/DDBJ whole genome shotgun (WGS) entry which is preliminary data.</text>
</comment>
<feature type="compositionally biased region" description="Polar residues" evidence="8">
    <location>
        <begin position="30"/>
        <end position="41"/>
    </location>
</feature>
<keyword evidence="12" id="KW-1185">Reference proteome</keyword>
<gene>
    <name evidence="11" type="ORF">AC631_02204</name>
</gene>
<evidence type="ECO:0000256" key="3">
    <source>
        <dbReference type="ARBA" id="ARBA00022448"/>
    </source>
</evidence>